<accession>X1DWQ2</accession>
<dbReference type="AlphaFoldDB" id="X1DWQ2"/>
<protein>
    <submittedName>
        <fullName evidence="1">Uncharacterized protein</fullName>
    </submittedName>
</protein>
<dbReference type="EMBL" id="BART01033929">
    <property type="protein sequence ID" value="GAH12620.1"/>
    <property type="molecule type" value="Genomic_DNA"/>
</dbReference>
<gene>
    <name evidence="1" type="ORF">S01H4_58139</name>
</gene>
<name>X1DWQ2_9ZZZZ</name>
<reference evidence="1" key="1">
    <citation type="journal article" date="2014" name="Front. Microbiol.">
        <title>High frequency of phylogenetically diverse reductive dehalogenase-homologous genes in deep subseafloor sedimentary metagenomes.</title>
        <authorList>
            <person name="Kawai M."/>
            <person name="Futagami T."/>
            <person name="Toyoda A."/>
            <person name="Takaki Y."/>
            <person name="Nishi S."/>
            <person name="Hori S."/>
            <person name="Arai W."/>
            <person name="Tsubouchi T."/>
            <person name="Morono Y."/>
            <person name="Uchiyama I."/>
            <person name="Ito T."/>
            <person name="Fujiyama A."/>
            <person name="Inagaki F."/>
            <person name="Takami H."/>
        </authorList>
    </citation>
    <scope>NUCLEOTIDE SEQUENCE</scope>
    <source>
        <strain evidence="1">Expedition CK06-06</strain>
    </source>
</reference>
<comment type="caution">
    <text evidence="1">The sequence shown here is derived from an EMBL/GenBank/DDBJ whole genome shotgun (WGS) entry which is preliminary data.</text>
</comment>
<evidence type="ECO:0000313" key="1">
    <source>
        <dbReference type="EMBL" id="GAH12620.1"/>
    </source>
</evidence>
<sequence length="40" mass="4724">MKFEDIVDAPRMDDVKNDIQEILDQYSLTAYNTAFDFGYM</sequence>
<proteinExistence type="predicted"/>
<feature type="non-terminal residue" evidence="1">
    <location>
        <position position="40"/>
    </location>
</feature>
<organism evidence="1">
    <name type="scientific">marine sediment metagenome</name>
    <dbReference type="NCBI Taxonomy" id="412755"/>
    <lineage>
        <taxon>unclassified sequences</taxon>
        <taxon>metagenomes</taxon>
        <taxon>ecological metagenomes</taxon>
    </lineage>
</organism>